<evidence type="ECO:0000313" key="7">
    <source>
        <dbReference type="Proteomes" id="UP000242520"/>
    </source>
</evidence>
<evidence type="ECO:0000259" key="4">
    <source>
        <dbReference type="PROSITE" id="PS50110"/>
    </source>
</evidence>
<accession>A0A1M5QMN3</accession>
<dbReference type="RefSeq" id="WP_072724305.1">
    <property type="nucleotide sequence ID" value="NZ_FQXH01000008.1"/>
</dbReference>
<dbReference type="PANTHER" id="PTHR47233:SF3">
    <property type="entry name" value="CHEMOTAXIS PROTEIN CHEV"/>
    <property type="match status" value="1"/>
</dbReference>
<dbReference type="InterPro" id="IPR036061">
    <property type="entry name" value="CheW-like_dom_sf"/>
</dbReference>
<dbReference type="Pfam" id="PF00072">
    <property type="entry name" value="Response_reg"/>
    <property type="match status" value="1"/>
</dbReference>
<reference evidence="7" key="1">
    <citation type="submission" date="2016-11" db="EMBL/GenBank/DDBJ databases">
        <authorList>
            <person name="Varghese N."/>
            <person name="Submissions S."/>
        </authorList>
    </citation>
    <scope>NUCLEOTIDE SEQUENCE [LARGE SCALE GENOMIC DNA]</scope>
    <source>
        <strain evidence="7">DSM 15285</strain>
    </source>
</reference>
<dbReference type="Pfam" id="PF01584">
    <property type="entry name" value="CheW"/>
    <property type="match status" value="1"/>
</dbReference>
<dbReference type="PROSITE" id="PS50851">
    <property type="entry name" value="CHEW"/>
    <property type="match status" value="1"/>
</dbReference>
<dbReference type="InterPro" id="IPR011006">
    <property type="entry name" value="CheY-like_superfamily"/>
</dbReference>
<evidence type="ECO:0000256" key="2">
    <source>
        <dbReference type="ARBA" id="ARBA00024867"/>
    </source>
</evidence>
<dbReference type="SMART" id="SM00448">
    <property type="entry name" value="REC"/>
    <property type="match status" value="1"/>
</dbReference>
<dbReference type="InterPro" id="IPR001789">
    <property type="entry name" value="Sig_transdc_resp-reg_receiver"/>
</dbReference>
<dbReference type="Proteomes" id="UP000242520">
    <property type="component" value="Unassembled WGS sequence"/>
</dbReference>
<dbReference type="AlphaFoldDB" id="A0A1M5QMN3"/>
<gene>
    <name evidence="6" type="ORF">SAMN02744040_01032</name>
</gene>
<dbReference type="InterPro" id="IPR024181">
    <property type="entry name" value="Chemotax_regulator_CheV"/>
</dbReference>
<name>A0A1M5QMN3_9FIRM</name>
<dbReference type="STRING" id="1123350.SAMN02744040_01032"/>
<dbReference type="SMART" id="SM00260">
    <property type="entry name" value="CheW"/>
    <property type="match status" value="1"/>
</dbReference>
<proteinExistence type="predicted"/>
<dbReference type="SUPFAM" id="SSF52172">
    <property type="entry name" value="CheY-like"/>
    <property type="match status" value="1"/>
</dbReference>
<keyword evidence="7" id="KW-1185">Reference proteome</keyword>
<protein>
    <recommendedName>
        <fullName evidence="1">Stage 0 sporulation protein A homolog</fullName>
    </recommendedName>
</protein>
<evidence type="ECO:0000256" key="1">
    <source>
        <dbReference type="ARBA" id="ARBA00018672"/>
    </source>
</evidence>
<keyword evidence="3" id="KW-0597">Phosphoprotein</keyword>
<dbReference type="PANTHER" id="PTHR47233">
    <property type="entry name" value="CHEMOTAXIS PROTEIN CHEV"/>
    <property type="match status" value="1"/>
</dbReference>
<feature type="modified residue" description="4-aspartylphosphate" evidence="3">
    <location>
        <position position="233"/>
    </location>
</feature>
<dbReference type="Gene3D" id="2.40.50.180">
    <property type="entry name" value="CheA-289, Domain 4"/>
    <property type="match status" value="1"/>
</dbReference>
<dbReference type="Gene3D" id="2.30.30.40">
    <property type="entry name" value="SH3 Domains"/>
    <property type="match status" value="1"/>
</dbReference>
<sequence length="306" mass="34202">MTSDKKGILLESGTGEVEVLEFIVNGAHYAINVIKVKEILEIDYITKVPNSSPAIAGLTLVRGDVVTLIDMNQVLEKRNSDLKKVKTILCEFNQMKVAFCVDSIVGIHRIGWDDIKKPDNINESSLVIGNIILGDKIIMLLDFEKIVMDINPGSGISEKKMENIDNRDRSNIKMILADDSPLIRRVLNNTLTKAGFKDLRFFDDGQQALNYLNALVEKKGESFIEDVQLLITDIEMPQMDGHTLTRKIKEDKILKKLPVIIFSSLITDDLKHKGEAVGADAQMSKPDVGELVFLIDKIIAEKNINK</sequence>
<dbReference type="EMBL" id="FQXH01000008">
    <property type="protein sequence ID" value="SHH15059.1"/>
    <property type="molecule type" value="Genomic_DNA"/>
</dbReference>
<dbReference type="PIRSF" id="PIRSF002867">
    <property type="entry name" value="CheV"/>
    <property type="match status" value="1"/>
</dbReference>
<dbReference type="InterPro" id="IPR002545">
    <property type="entry name" value="CheW-lke_dom"/>
</dbReference>
<evidence type="ECO:0000256" key="3">
    <source>
        <dbReference type="PROSITE-ProRule" id="PRU00169"/>
    </source>
</evidence>
<feature type="domain" description="CheW-like" evidence="5">
    <location>
        <begin position="16"/>
        <end position="152"/>
    </location>
</feature>
<dbReference type="SUPFAM" id="SSF50341">
    <property type="entry name" value="CheW-like"/>
    <property type="match status" value="1"/>
</dbReference>
<feature type="domain" description="Response regulatory" evidence="4">
    <location>
        <begin position="173"/>
        <end position="300"/>
    </location>
</feature>
<dbReference type="GO" id="GO:0000160">
    <property type="term" value="P:phosphorelay signal transduction system"/>
    <property type="evidence" value="ECO:0007669"/>
    <property type="project" value="InterPro"/>
</dbReference>
<organism evidence="6 7">
    <name type="scientific">Tepidibacter thalassicus DSM 15285</name>
    <dbReference type="NCBI Taxonomy" id="1123350"/>
    <lineage>
        <taxon>Bacteria</taxon>
        <taxon>Bacillati</taxon>
        <taxon>Bacillota</taxon>
        <taxon>Clostridia</taxon>
        <taxon>Peptostreptococcales</taxon>
        <taxon>Peptostreptococcaceae</taxon>
        <taxon>Tepidibacter</taxon>
    </lineage>
</organism>
<evidence type="ECO:0000313" key="6">
    <source>
        <dbReference type="EMBL" id="SHH15059.1"/>
    </source>
</evidence>
<dbReference type="PROSITE" id="PS50110">
    <property type="entry name" value="RESPONSE_REGULATORY"/>
    <property type="match status" value="1"/>
</dbReference>
<comment type="function">
    <text evidence="2">May play the central regulatory role in sporulation. It may be an element of the effector pathway responsible for the activation of sporulation genes in response to nutritional stress. Spo0A may act in concert with spo0H (a sigma factor) to control the expression of some genes that are critical to the sporulation process.</text>
</comment>
<dbReference type="GO" id="GO:0006935">
    <property type="term" value="P:chemotaxis"/>
    <property type="evidence" value="ECO:0007669"/>
    <property type="project" value="InterPro"/>
</dbReference>
<dbReference type="Gene3D" id="3.40.50.2300">
    <property type="match status" value="1"/>
</dbReference>
<dbReference type="OrthoDB" id="9806105at2"/>
<evidence type="ECO:0000259" key="5">
    <source>
        <dbReference type="PROSITE" id="PS50851"/>
    </source>
</evidence>